<reference evidence="2" key="1">
    <citation type="journal article" date="2020" name="mSystems">
        <title>Genome- and Community-Level Interaction Insights into Carbon Utilization and Element Cycling Functions of Hydrothermarchaeota in Hydrothermal Sediment.</title>
        <authorList>
            <person name="Zhou Z."/>
            <person name="Liu Y."/>
            <person name="Xu W."/>
            <person name="Pan J."/>
            <person name="Luo Z.H."/>
            <person name="Li M."/>
        </authorList>
    </citation>
    <scope>NUCLEOTIDE SEQUENCE [LARGE SCALE GENOMIC DNA]</scope>
    <source>
        <strain evidence="2">SpSt-34</strain>
    </source>
</reference>
<accession>A0A7C2NZR5</accession>
<dbReference type="Gene3D" id="3.40.50.2000">
    <property type="entry name" value="Glycogen Phosphorylase B"/>
    <property type="match status" value="1"/>
</dbReference>
<evidence type="ECO:0000259" key="1">
    <source>
        <dbReference type="Pfam" id="PF00534"/>
    </source>
</evidence>
<protein>
    <submittedName>
        <fullName evidence="2">Glycosyltransferase family 1 protein</fullName>
    </submittedName>
</protein>
<dbReference type="PANTHER" id="PTHR12526">
    <property type="entry name" value="GLYCOSYLTRANSFERASE"/>
    <property type="match status" value="1"/>
</dbReference>
<dbReference type="Pfam" id="PF00534">
    <property type="entry name" value="Glycos_transf_1"/>
    <property type="match status" value="1"/>
</dbReference>
<dbReference type="GO" id="GO:0016757">
    <property type="term" value="F:glycosyltransferase activity"/>
    <property type="evidence" value="ECO:0007669"/>
    <property type="project" value="InterPro"/>
</dbReference>
<sequence>MKVLHAPVNIAGQASTIAEAQRTLGIESDVLVFNQNNFNYKCDINLNLNKKTTIMKIFSIIMNFIKCAIKYDVFHFHFGNSLLPYNIDLPILKLFRKKIIMHYWGDDVRQLDIAVNYTHLNMDELKKIYPNAADDKKRKKISKINKYVNASIVGDYYLLPYSPNSIVIKQAVDLTKIKFVGCRAQNNNTIKIVHAPSNREIKGTKYIFPVIQRLRDEGYNIDLILIENKTNEEVLEVCKEADIIIDQLLLESHGVFAIECMALGKPVLCRIDEKIMKYYPDLPILNTNPDNLYENLKLLIENPELRRELGEKGRKYVENVHDSKKIAKQLLELYKSL</sequence>
<keyword evidence="2" id="KW-0808">Transferase</keyword>
<organism evidence="2">
    <name type="scientific">candidate division WOR-3 bacterium</name>
    <dbReference type="NCBI Taxonomy" id="2052148"/>
    <lineage>
        <taxon>Bacteria</taxon>
        <taxon>Bacteria division WOR-3</taxon>
    </lineage>
</organism>
<dbReference type="PANTHER" id="PTHR12526:SF625">
    <property type="entry name" value="PHOSPHATIDYLINOSITOL GLYCAN-CLASS A"/>
    <property type="match status" value="1"/>
</dbReference>
<proteinExistence type="predicted"/>
<evidence type="ECO:0000313" key="2">
    <source>
        <dbReference type="EMBL" id="HEN27392.1"/>
    </source>
</evidence>
<dbReference type="EMBL" id="DSOL01000046">
    <property type="protein sequence ID" value="HEN27392.1"/>
    <property type="molecule type" value="Genomic_DNA"/>
</dbReference>
<dbReference type="AlphaFoldDB" id="A0A7C2NZR5"/>
<dbReference type="SUPFAM" id="SSF53756">
    <property type="entry name" value="UDP-Glycosyltransferase/glycogen phosphorylase"/>
    <property type="match status" value="1"/>
</dbReference>
<comment type="caution">
    <text evidence="2">The sequence shown here is derived from an EMBL/GenBank/DDBJ whole genome shotgun (WGS) entry which is preliminary data.</text>
</comment>
<name>A0A7C2NZR5_UNCW3</name>
<dbReference type="InterPro" id="IPR001296">
    <property type="entry name" value="Glyco_trans_1"/>
</dbReference>
<gene>
    <name evidence="2" type="ORF">ENQ77_01745</name>
</gene>
<feature type="domain" description="Glycosyl transferase family 1" evidence="1">
    <location>
        <begin position="215"/>
        <end position="315"/>
    </location>
</feature>